<organism evidence="1 2">
    <name type="scientific">Actinacidiphila oryziradicis</name>
    <dbReference type="NCBI Taxonomy" id="2571141"/>
    <lineage>
        <taxon>Bacteria</taxon>
        <taxon>Bacillati</taxon>
        <taxon>Actinomycetota</taxon>
        <taxon>Actinomycetes</taxon>
        <taxon>Kitasatosporales</taxon>
        <taxon>Streptomycetaceae</taxon>
        <taxon>Actinacidiphila</taxon>
    </lineage>
</organism>
<dbReference type="OrthoDB" id="3699606at2"/>
<proteinExistence type="predicted"/>
<protein>
    <submittedName>
        <fullName evidence="1">Uncharacterized protein</fullName>
    </submittedName>
</protein>
<dbReference type="Proteomes" id="UP000305778">
    <property type="component" value="Unassembled WGS sequence"/>
</dbReference>
<sequence length="63" mass="6701">MAFGRAIPVWAAMRLVGFGALTADEDQLLRGIAAGTAVHPRIPAERARELVQDIDSEDGPNDA</sequence>
<reference evidence="1 2" key="1">
    <citation type="submission" date="2019-04" db="EMBL/GenBank/DDBJ databases">
        <title>Streptomyces oryziradicis sp. nov., a novel actinomycete isolated from rhizosphere soil of rice (Oryza sativa L.).</title>
        <authorList>
            <person name="Li C."/>
        </authorList>
    </citation>
    <scope>NUCLEOTIDE SEQUENCE [LARGE SCALE GENOMIC DNA]</scope>
    <source>
        <strain evidence="1 2">NEAU-C40</strain>
    </source>
</reference>
<comment type="caution">
    <text evidence="1">The sequence shown here is derived from an EMBL/GenBank/DDBJ whole genome shotgun (WGS) entry which is preliminary data.</text>
</comment>
<evidence type="ECO:0000313" key="2">
    <source>
        <dbReference type="Proteomes" id="UP000305778"/>
    </source>
</evidence>
<dbReference type="RefSeq" id="WP_136724069.1">
    <property type="nucleotide sequence ID" value="NZ_SUMC01000011.1"/>
</dbReference>
<keyword evidence="2" id="KW-1185">Reference proteome</keyword>
<name>A0A4U0SMA8_9ACTN</name>
<accession>A0A4U0SMA8</accession>
<dbReference type="EMBL" id="SUMC01000011">
    <property type="protein sequence ID" value="TKA10806.1"/>
    <property type="molecule type" value="Genomic_DNA"/>
</dbReference>
<evidence type="ECO:0000313" key="1">
    <source>
        <dbReference type="EMBL" id="TKA10806.1"/>
    </source>
</evidence>
<dbReference type="AlphaFoldDB" id="A0A4U0SMA8"/>
<gene>
    <name evidence="1" type="ORF">FCI23_14335</name>
</gene>